<name>A0A085MQB2_9BILA</name>
<evidence type="ECO:0000313" key="3">
    <source>
        <dbReference type="EMBL" id="KFD64449.1"/>
    </source>
</evidence>
<protein>
    <submittedName>
        <fullName evidence="2">Uncharacterized protein</fullName>
    </submittedName>
</protein>
<gene>
    <name evidence="1" type="ORF">M513_14022</name>
    <name evidence="3" type="ORF">M514_14022</name>
    <name evidence="2" type="ORF">M514_28413</name>
</gene>
<organism evidence="2">
    <name type="scientific">Trichuris suis</name>
    <name type="common">pig whipworm</name>
    <dbReference type="NCBI Taxonomy" id="68888"/>
    <lineage>
        <taxon>Eukaryota</taxon>
        <taxon>Metazoa</taxon>
        <taxon>Ecdysozoa</taxon>
        <taxon>Nematoda</taxon>
        <taxon>Enoplea</taxon>
        <taxon>Dorylaimia</taxon>
        <taxon>Trichinellida</taxon>
        <taxon>Trichuridae</taxon>
        <taxon>Trichuris</taxon>
    </lineage>
</organism>
<proteinExistence type="predicted"/>
<dbReference type="AlphaFoldDB" id="A0A085MQB2"/>
<dbReference type="EMBL" id="KL363777">
    <property type="protein sequence ID" value="KFD45102.1"/>
    <property type="molecule type" value="Genomic_DNA"/>
</dbReference>
<feature type="non-terminal residue" evidence="2">
    <location>
        <position position="147"/>
    </location>
</feature>
<evidence type="ECO:0000313" key="2">
    <source>
        <dbReference type="EMBL" id="KFD59408.1"/>
    </source>
</evidence>
<sequence>MHYTYGVEAVGNTNSFVTSKQHHVRPMHSVSIPCMRLHRVSVVHLWLTDALCPAGKEAVPQGSHVTWRQYCLYATAQHAHSTCTLGSTTIAGTLLMGKVYYVNAVDSINCLHVDLLESLHYAWDAEGLESRRFRKWNERRPLGWRAG</sequence>
<dbReference type="EMBL" id="KL367994">
    <property type="protein sequence ID" value="KFD59408.1"/>
    <property type="molecule type" value="Genomic_DNA"/>
</dbReference>
<dbReference type="Proteomes" id="UP000030758">
    <property type="component" value="Unassembled WGS sequence"/>
</dbReference>
<accession>A0A085MQB2</accession>
<evidence type="ECO:0000313" key="4">
    <source>
        <dbReference type="Proteomes" id="UP000030764"/>
    </source>
</evidence>
<evidence type="ECO:0000313" key="1">
    <source>
        <dbReference type="EMBL" id="KFD45102.1"/>
    </source>
</evidence>
<reference evidence="2 4" key="1">
    <citation type="journal article" date="2014" name="Nat. Genet.">
        <title>Genome and transcriptome of the porcine whipworm Trichuris suis.</title>
        <authorList>
            <person name="Jex A.R."/>
            <person name="Nejsum P."/>
            <person name="Schwarz E.M."/>
            <person name="Hu L."/>
            <person name="Young N.D."/>
            <person name="Hall R.S."/>
            <person name="Korhonen P.K."/>
            <person name="Liao S."/>
            <person name="Thamsborg S."/>
            <person name="Xia J."/>
            <person name="Xu P."/>
            <person name="Wang S."/>
            <person name="Scheerlinck J.P."/>
            <person name="Hofmann A."/>
            <person name="Sternberg P.W."/>
            <person name="Wang J."/>
            <person name="Gasser R.B."/>
        </authorList>
    </citation>
    <scope>NUCLEOTIDE SEQUENCE [LARGE SCALE GENOMIC DNA]</scope>
    <source>
        <strain evidence="2">DCEP-RM93F</strain>
        <strain evidence="1">DCEP-RM93M</strain>
    </source>
</reference>
<keyword evidence="4" id="KW-1185">Reference proteome</keyword>
<dbReference type="Proteomes" id="UP000030764">
    <property type="component" value="Unassembled WGS sequence"/>
</dbReference>
<dbReference type="EMBL" id="KL367555">
    <property type="protein sequence ID" value="KFD64449.1"/>
    <property type="molecule type" value="Genomic_DNA"/>
</dbReference>